<name>A0A8X6UXV8_TRICX</name>
<comment type="caution">
    <text evidence="2">The sequence shown here is derived from an EMBL/GenBank/DDBJ whole genome shotgun (WGS) entry which is preliminary data.</text>
</comment>
<dbReference type="Proteomes" id="UP000887159">
    <property type="component" value="Unassembled WGS sequence"/>
</dbReference>
<reference evidence="2" key="1">
    <citation type="submission" date="2020-08" db="EMBL/GenBank/DDBJ databases">
        <title>Multicomponent nature underlies the extraordinary mechanical properties of spider dragline silk.</title>
        <authorList>
            <person name="Kono N."/>
            <person name="Nakamura H."/>
            <person name="Mori M."/>
            <person name="Yoshida Y."/>
            <person name="Ohtoshi R."/>
            <person name="Malay A.D."/>
            <person name="Moran D.A.P."/>
            <person name="Tomita M."/>
            <person name="Numata K."/>
            <person name="Arakawa K."/>
        </authorList>
    </citation>
    <scope>NUCLEOTIDE SEQUENCE</scope>
</reference>
<evidence type="ECO:0000313" key="3">
    <source>
        <dbReference type="Proteomes" id="UP000887159"/>
    </source>
</evidence>
<dbReference type="AlphaFoldDB" id="A0A8X6UXV8"/>
<sequence>MSAVTTNVHSNYVSWIRRLRHDMKFNRIFLKPHDIVHYHAGHYPRRILFPWKGSSDLLSDAHTSRKRPTAGAVGNDRSSAHVQQERDSDADCVDYNMQRKLICVLPYVAAIEVAGHIRNCNPLAMANNAYVSTPLWNRCFVTDTPLVVNLPFRHTLLWISTYNGFTKKTEYGRFAYSASTNRWCAVVLSLKWLIAVSEGDHNVMALRWKKSRANQAEKKERGSPEKTGLFLWVHLGSLLSARRLVPVKGISVGAETRHGALLPKIPKVQKSYSFSYDEKSLFHKVIWKFKGTSG</sequence>
<keyword evidence="3" id="KW-1185">Reference proteome</keyword>
<evidence type="ECO:0000313" key="2">
    <source>
        <dbReference type="EMBL" id="GFX88097.1"/>
    </source>
</evidence>
<dbReference type="EMBL" id="BMAU01021046">
    <property type="protein sequence ID" value="GFX88097.1"/>
    <property type="molecule type" value="Genomic_DNA"/>
</dbReference>
<proteinExistence type="predicted"/>
<protein>
    <submittedName>
        <fullName evidence="2">Uncharacterized protein</fullName>
    </submittedName>
</protein>
<gene>
    <name evidence="2" type="ORF">TNCV_159131</name>
</gene>
<accession>A0A8X6UXV8</accession>
<evidence type="ECO:0000256" key="1">
    <source>
        <dbReference type="SAM" id="MobiDB-lite"/>
    </source>
</evidence>
<organism evidence="2 3">
    <name type="scientific">Trichonephila clavipes</name>
    <name type="common">Golden silk orbweaver</name>
    <name type="synonym">Nephila clavipes</name>
    <dbReference type="NCBI Taxonomy" id="2585209"/>
    <lineage>
        <taxon>Eukaryota</taxon>
        <taxon>Metazoa</taxon>
        <taxon>Ecdysozoa</taxon>
        <taxon>Arthropoda</taxon>
        <taxon>Chelicerata</taxon>
        <taxon>Arachnida</taxon>
        <taxon>Araneae</taxon>
        <taxon>Araneomorphae</taxon>
        <taxon>Entelegynae</taxon>
        <taxon>Araneoidea</taxon>
        <taxon>Nephilidae</taxon>
        <taxon>Trichonephila</taxon>
    </lineage>
</organism>
<feature type="region of interest" description="Disordered" evidence="1">
    <location>
        <begin position="60"/>
        <end position="83"/>
    </location>
</feature>